<keyword evidence="3" id="KW-0804">Transcription</keyword>
<dbReference type="EMBL" id="JAHZIK010000195">
    <property type="protein sequence ID" value="MBW7454394.1"/>
    <property type="molecule type" value="Genomic_DNA"/>
</dbReference>
<feature type="domain" description="HTH araC/xylS-type" evidence="4">
    <location>
        <begin position="17"/>
        <end position="114"/>
    </location>
</feature>
<keyword evidence="2" id="KW-0238">DNA-binding</keyword>
<dbReference type="PRINTS" id="PR00032">
    <property type="entry name" value="HTHARAC"/>
</dbReference>
<dbReference type="PANTHER" id="PTHR43280">
    <property type="entry name" value="ARAC-FAMILY TRANSCRIPTIONAL REGULATOR"/>
    <property type="match status" value="1"/>
</dbReference>
<name>A0ABS7C0F3_9BACL</name>
<dbReference type="SMART" id="SM00342">
    <property type="entry name" value="HTH_ARAC"/>
    <property type="match status" value="1"/>
</dbReference>
<evidence type="ECO:0000256" key="3">
    <source>
        <dbReference type="ARBA" id="ARBA00023163"/>
    </source>
</evidence>
<evidence type="ECO:0000256" key="1">
    <source>
        <dbReference type="ARBA" id="ARBA00023015"/>
    </source>
</evidence>
<dbReference type="SUPFAM" id="SSF46689">
    <property type="entry name" value="Homeodomain-like"/>
    <property type="match status" value="2"/>
</dbReference>
<dbReference type="InterPro" id="IPR018062">
    <property type="entry name" value="HTH_AraC-typ_CS"/>
</dbReference>
<reference evidence="5 6" key="1">
    <citation type="submission" date="2021-07" db="EMBL/GenBank/DDBJ databases">
        <title>Paenibacillus radiodurans sp. nov., isolated from the southeastern edge of Tengger Desert.</title>
        <authorList>
            <person name="Zhang G."/>
        </authorList>
    </citation>
    <scope>NUCLEOTIDE SEQUENCE [LARGE SCALE GENOMIC DNA]</scope>
    <source>
        <strain evidence="5 6">CCM 7311</strain>
    </source>
</reference>
<proteinExistence type="predicted"/>
<organism evidence="5 6">
    <name type="scientific">Paenibacillus sepulcri</name>
    <dbReference type="NCBI Taxonomy" id="359917"/>
    <lineage>
        <taxon>Bacteria</taxon>
        <taxon>Bacillati</taxon>
        <taxon>Bacillota</taxon>
        <taxon>Bacilli</taxon>
        <taxon>Bacillales</taxon>
        <taxon>Paenibacillaceae</taxon>
        <taxon>Paenibacillus</taxon>
    </lineage>
</organism>
<accession>A0ABS7C0F3</accession>
<comment type="caution">
    <text evidence="5">The sequence shown here is derived from an EMBL/GenBank/DDBJ whole genome shotgun (WGS) entry which is preliminary data.</text>
</comment>
<dbReference type="InterPro" id="IPR020449">
    <property type="entry name" value="Tscrpt_reg_AraC-type_HTH"/>
</dbReference>
<evidence type="ECO:0000256" key="2">
    <source>
        <dbReference type="ARBA" id="ARBA00023125"/>
    </source>
</evidence>
<dbReference type="PROSITE" id="PS00041">
    <property type="entry name" value="HTH_ARAC_FAMILY_1"/>
    <property type="match status" value="1"/>
</dbReference>
<gene>
    <name evidence="5" type="ORF">K0U00_10160</name>
</gene>
<keyword evidence="1" id="KW-0805">Transcription regulation</keyword>
<keyword evidence="6" id="KW-1185">Reference proteome</keyword>
<evidence type="ECO:0000313" key="6">
    <source>
        <dbReference type="Proteomes" id="UP001519887"/>
    </source>
</evidence>
<sequence>ESIAGSGTDRSCDDIIAHVKRHIEEHYAEELSLQWVAETYFIHPNYFSKRFKLVVGICFSDYVTRIRMNRARELLRTTTLKIARISQLVGYEDQNYFCNVFKKTAGVSPSAYRG</sequence>
<evidence type="ECO:0000259" key="4">
    <source>
        <dbReference type="PROSITE" id="PS01124"/>
    </source>
</evidence>
<dbReference type="PROSITE" id="PS01124">
    <property type="entry name" value="HTH_ARAC_FAMILY_2"/>
    <property type="match status" value="1"/>
</dbReference>
<dbReference type="PANTHER" id="PTHR43280:SF10">
    <property type="entry name" value="REGULATORY PROTEIN POCR"/>
    <property type="match status" value="1"/>
</dbReference>
<feature type="non-terminal residue" evidence="5">
    <location>
        <position position="1"/>
    </location>
</feature>
<dbReference type="Proteomes" id="UP001519887">
    <property type="component" value="Unassembled WGS sequence"/>
</dbReference>
<dbReference type="Pfam" id="PF12833">
    <property type="entry name" value="HTH_18"/>
    <property type="match status" value="1"/>
</dbReference>
<evidence type="ECO:0000313" key="5">
    <source>
        <dbReference type="EMBL" id="MBW7454394.1"/>
    </source>
</evidence>
<dbReference type="InterPro" id="IPR009057">
    <property type="entry name" value="Homeodomain-like_sf"/>
</dbReference>
<dbReference type="InterPro" id="IPR018060">
    <property type="entry name" value="HTH_AraC"/>
</dbReference>
<dbReference type="Gene3D" id="1.10.10.60">
    <property type="entry name" value="Homeodomain-like"/>
    <property type="match status" value="2"/>
</dbReference>
<protein>
    <submittedName>
        <fullName evidence="5">AraC family transcriptional regulator</fullName>
    </submittedName>
</protein>